<dbReference type="OrthoDB" id="288864at2"/>
<dbReference type="AlphaFoldDB" id="A0A517PXQ3"/>
<dbReference type="PANTHER" id="PTHR11527">
    <property type="entry name" value="HEAT-SHOCK PROTEIN 20 FAMILY MEMBER"/>
    <property type="match status" value="1"/>
</dbReference>
<dbReference type="SUPFAM" id="SSF49764">
    <property type="entry name" value="HSP20-like chaperones"/>
    <property type="match status" value="1"/>
</dbReference>
<evidence type="ECO:0000259" key="4">
    <source>
        <dbReference type="PROSITE" id="PS01031"/>
    </source>
</evidence>
<dbReference type="CDD" id="cd06464">
    <property type="entry name" value="ACD_sHsps-like"/>
    <property type="match status" value="1"/>
</dbReference>
<gene>
    <name evidence="5" type="primary">hspA_4</name>
    <name evidence="5" type="ORF">HG66A1_59550</name>
</gene>
<sequence length="212" mass="22819">MSSADQPGQPDPVYIHTEEASTEQTQAEQAGSTYSESAQSESSQSESQESTEGKRSDSTGIPNSIERLRTEFDKLLGVAVEQGERALDRLGLFGNDPVWVPRVDLMELEEQVQVYIDLPGVTAEEINITLAGNMLTVTGTRSTGTTTTAGQTVRMSERPSGQFRRSVPMPVAVDPDKVSASVQNGILSIQLDKASTEKPRQIPINSASGTSF</sequence>
<evidence type="ECO:0000313" key="6">
    <source>
        <dbReference type="Proteomes" id="UP000320421"/>
    </source>
</evidence>
<dbReference type="Pfam" id="PF00011">
    <property type="entry name" value="HSP20"/>
    <property type="match status" value="1"/>
</dbReference>
<dbReference type="Proteomes" id="UP000320421">
    <property type="component" value="Chromosome"/>
</dbReference>
<feature type="region of interest" description="Disordered" evidence="3">
    <location>
        <begin position="1"/>
        <end position="65"/>
    </location>
</feature>
<feature type="compositionally biased region" description="Low complexity" evidence="3">
    <location>
        <begin position="22"/>
        <end position="50"/>
    </location>
</feature>
<dbReference type="EMBL" id="CP036266">
    <property type="protein sequence ID" value="QDT24124.1"/>
    <property type="molecule type" value="Genomic_DNA"/>
</dbReference>
<dbReference type="RefSeq" id="WP_145192540.1">
    <property type="nucleotide sequence ID" value="NZ_CP036266.1"/>
</dbReference>
<reference evidence="5 6" key="1">
    <citation type="submission" date="2019-02" db="EMBL/GenBank/DDBJ databases">
        <title>Deep-cultivation of Planctomycetes and their phenomic and genomic characterization uncovers novel biology.</title>
        <authorList>
            <person name="Wiegand S."/>
            <person name="Jogler M."/>
            <person name="Boedeker C."/>
            <person name="Pinto D."/>
            <person name="Vollmers J."/>
            <person name="Rivas-Marin E."/>
            <person name="Kohn T."/>
            <person name="Peeters S.H."/>
            <person name="Heuer A."/>
            <person name="Rast P."/>
            <person name="Oberbeckmann S."/>
            <person name="Bunk B."/>
            <person name="Jeske O."/>
            <person name="Meyerdierks A."/>
            <person name="Storesund J.E."/>
            <person name="Kallscheuer N."/>
            <person name="Luecker S."/>
            <person name="Lage O.M."/>
            <person name="Pohl T."/>
            <person name="Merkel B.J."/>
            <person name="Hornburger P."/>
            <person name="Mueller R.-W."/>
            <person name="Bruemmer F."/>
            <person name="Labrenz M."/>
            <person name="Spormann A.M."/>
            <person name="Op den Camp H."/>
            <person name="Overmann J."/>
            <person name="Amann R."/>
            <person name="Jetten M.S.M."/>
            <person name="Mascher T."/>
            <person name="Medema M.H."/>
            <person name="Devos D.P."/>
            <person name="Kaster A.-K."/>
            <person name="Ovreas L."/>
            <person name="Rohde M."/>
            <person name="Galperin M.Y."/>
            <person name="Jogler C."/>
        </authorList>
    </citation>
    <scope>NUCLEOTIDE SEQUENCE [LARGE SCALE GENOMIC DNA]</scope>
    <source>
        <strain evidence="5 6">HG66A1</strain>
    </source>
</reference>
<evidence type="ECO:0000313" key="5">
    <source>
        <dbReference type="EMBL" id="QDT24124.1"/>
    </source>
</evidence>
<dbReference type="InterPro" id="IPR002068">
    <property type="entry name" value="A-crystallin/Hsp20_dom"/>
</dbReference>
<dbReference type="PROSITE" id="PS01031">
    <property type="entry name" value="SHSP"/>
    <property type="match status" value="1"/>
</dbReference>
<dbReference type="Gene3D" id="2.60.40.790">
    <property type="match status" value="1"/>
</dbReference>
<evidence type="ECO:0000256" key="1">
    <source>
        <dbReference type="PROSITE-ProRule" id="PRU00285"/>
    </source>
</evidence>
<organism evidence="5 6">
    <name type="scientific">Gimesia chilikensis</name>
    <dbReference type="NCBI Taxonomy" id="2605989"/>
    <lineage>
        <taxon>Bacteria</taxon>
        <taxon>Pseudomonadati</taxon>
        <taxon>Planctomycetota</taxon>
        <taxon>Planctomycetia</taxon>
        <taxon>Planctomycetales</taxon>
        <taxon>Planctomycetaceae</taxon>
        <taxon>Gimesia</taxon>
    </lineage>
</organism>
<dbReference type="InterPro" id="IPR031107">
    <property type="entry name" value="Small_HSP"/>
</dbReference>
<evidence type="ECO:0000256" key="3">
    <source>
        <dbReference type="SAM" id="MobiDB-lite"/>
    </source>
</evidence>
<comment type="similarity">
    <text evidence="1 2">Belongs to the small heat shock protein (HSP20) family.</text>
</comment>
<protein>
    <submittedName>
        <fullName evidence="5">Spore protein SP21</fullName>
    </submittedName>
</protein>
<proteinExistence type="inferred from homology"/>
<dbReference type="InterPro" id="IPR008978">
    <property type="entry name" value="HSP20-like_chaperone"/>
</dbReference>
<name>A0A517PXQ3_9PLAN</name>
<keyword evidence="6" id="KW-1185">Reference proteome</keyword>
<feature type="domain" description="SHSP" evidence="4">
    <location>
        <begin position="94"/>
        <end position="207"/>
    </location>
</feature>
<accession>A0A517PXQ3</accession>
<evidence type="ECO:0000256" key="2">
    <source>
        <dbReference type="RuleBase" id="RU003616"/>
    </source>
</evidence>